<gene>
    <name evidence="1" type="ORF">EKG83_25695</name>
</gene>
<dbReference type="EMBL" id="CP034550">
    <property type="protein sequence ID" value="QFZ20360.1"/>
    <property type="molecule type" value="Genomic_DNA"/>
</dbReference>
<dbReference type="RefSeq" id="WP_153278385.1">
    <property type="nucleotide sequence ID" value="NZ_CP034550.1"/>
</dbReference>
<keyword evidence="2" id="KW-1185">Reference proteome</keyword>
<dbReference type="Proteomes" id="UP000325787">
    <property type="component" value="Chromosome"/>
</dbReference>
<evidence type="ECO:0000313" key="2">
    <source>
        <dbReference type="Proteomes" id="UP000325787"/>
    </source>
</evidence>
<reference evidence="2" key="1">
    <citation type="journal article" date="2021" name="Curr. Microbiol.">
        <title>Complete genome of nocamycin-producing strain Saccharothrix syringae NRRL B-16468 reveals the biosynthetic potential for secondary metabolites.</title>
        <authorList>
            <person name="Mo X."/>
            <person name="Yang S."/>
        </authorList>
    </citation>
    <scope>NUCLEOTIDE SEQUENCE [LARGE SCALE GENOMIC DNA]</scope>
    <source>
        <strain evidence="2">ATCC 51364 / DSM 43886 / JCM 6844 / KCTC 9398 / NBRC 14523 / NRRL B-16468 / INA 2240</strain>
    </source>
</reference>
<dbReference type="AlphaFoldDB" id="A0A5Q0H3H7"/>
<protein>
    <submittedName>
        <fullName evidence="1">Uncharacterized protein</fullName>
    </submittedName>
</protein>
<dbReference type="OrthoDB" id="3699149at2"/>
<accession>A0A5Q0H3H7</accession>
<sequence length="76" mass="8276">MTNEVPPLIYDDVADLVPVMLPADVAVRLDIETEHTSRALMNRVSVSVIRATLLAVGLDHAHMAAGRLARRASRSE</sequence>
<organism evidence="1 2">
    <name type="scientific">Saccharothrix syringae</name>
    <name type="common">Nocardiopsis syringae</name>
    <dbReference type="NCBI Taxonomy" id="103733"/>
    <lineage>
        <taxon>Bacteria</taxon>
        <taxon>Bacillati</taxon>
        <taxon>Actinomycetota</taxon>
        <taxon>Actinomycetes</taxon>
        <taxon>Pseudonocardiales</taxon>
        <taxon>Pseudonocardiaceae</taxon>
        <taxon>Saccharothrix</taxon>
    </lineage>
</organism>
<dbReference type="KEGG" id="ssyi:EKG83_25695"/>
<evidence type="ECO:0000313" key="1">
    <source>
        <dbReference type="EMBL" id="QFZ20360.1"/>
    </source>
</evidence>
<name>A0A5Q0H3H7_SACSY</name>
<proteinExistence type="predicted"/>